<sequence>MRWGESDVNGRRVCDECGHARSEHSTQGCMADVQYTRVDGVGRVDCPCGLYWTNDYTSVVEWPCSCGHPKHNGECRYPGCWCGHEQPSWQIDPSQGI</sequence>
<dbReference type="Proteomes" id="UP000199529">
    <property type="component" value="Unassembled WGS sequence"/>
</dbReference>
<proteinExistence type="predicted"/>
<evidence type="ECO:0000313" key="2">
    <source>
        <dbReference type="Proteomes" id="UP000199529"/>
    </source>
</evidence>
<dbReference type="RefSeq" id="WP_093273331.1">
    <property type="nucleotide sequence ID" value="NZ_FNOK01000042.1"/>
</dbReference>
<accession>A0A1H3PJ31</accession>
<organism evidence="1 2">
    <name type="scientific">Saccharopolyspora shandongensis</name>
    <dbReference type="NCBI Taxonomy" id="418495"/>
    <lineage>
        <taxon>Bacteria</taxon>
        <taxon>Bacillati</taxon>
        <taxon>Actinomycetota</taxon>
        <taxon>Actinomycetes</taxon>
        <taxon>Pseudonocardiales</taxon>
        <taxon>Pseudonocardiaceae</taxon>
        <taxon>Saccharopolyspora</taxon>
    </lineage>
</organism>
<gene>
    <name evidence="1" type="ORF">SAMN05216215_104261</name>
</gene>
<dbReference type="AlphaFoldDB" id="A0A1H3PJ31"/>
<dbReference type="EMBL" id="FNOK01000042">
    <property type="protein sequence ID" value="SDZ01087.1"/>
    <property type="molecule type" value="Genomic_DNA"/>
</dbReference>
<protein>
    <submittedName>
        <fullName evidence="1">Uncharacterized protein</fullName>
    </submittedName>
</protein>
<name>A0A1H3PJ31_9PSEU</name>
<keyword evidence="2" id="KW-1185">Reference proteome</keyword>
<dbReference type="OrthoDB" id="9831352at2"/>
<reference evidence="2" key="1">
    <citation type="submission" date="2016-10" db="EMBL/GenBank/DDBJ databases">
        <authorList>
            <person name="Varghese N."/>
            <person name="Submissions S."/>
        </authorList>
    </citation>
    <scope>NUCLEOTIDE SEQUENCE [LARGE SCALE GENOMIC DNA]</scope>
    <source>
        <strain evidence="2">CGMCC 4.3530</strain>
    </source>
</reference>
<evidence type="ECO:0000313" key="1">
    <source>
        <dbReference type="EMBL" id="SDZ01087.1"/>
    </source>
</evidence>